<feature type="transmembrane region" description="Helical" evidence="6">
    <location>
        <begin position="118"/>
        <end position="137"/>
    </location>
</feature>
<feature type="transmembrane region" description="Helical" evidence="6">
    <location>
        <begin position="266"/>
        <end position="282"/>
    </location>
</feature>
<keyword evidence="4 6" id="KW-1133">Transmembrane helix</keyword>
<reference evidence="7" key="1">
    <citation type="journal article" date="2014" name="Int. J. Syst. Evol. Microbiol.">
        <title>Complete genome sequence of Corynebacterium casei LMG S-19264T (=DSM 44701T), isolated from a smear-ripened cheese.</title>
        <authorList>
            <consortium name="US DOE Joint Genome Institute (JGI-PGF)"/>
            <person name="Walter F."/>
            <person name="Albersmeier A."/>
            <person name="Kalinowski J."/>
            <person name="Ruckert C."/>
        </authorList>
    </citation>
    <scope>NUCLEOTIDE SEQUENCE</scope>
    <source>
        <strain evidence="7">CGMCC 1.12919</strain>
    </source>
</reference>
<dbReference type="EMBL" id="BMGG01000007">
    <property type="protein sequence ID" value="GGC77887.1"/>
    <property type="molecule type" value="Genomic_DNA"/>
</dbReference>
<reference evidence="7" key="2">
    <citation type="submission" date="2020-09" db="EMBL/GenBank/DDBJ databases">
        <authorList>
            <person name="Sun Q."/>
            <person name="Zhou Y."/>
        </authorList>
    </citation>
    <scope>NUCLEOTIDE SEQUENCE</scope>
    <source>
        <strain evidence="7">CGMCC 1.12919</strain>
    </source>
</reference>
<evidence type="ECO:0000313" key="8">
    <source>
        <dbReference type="Proteomes" id="UP000637002"/>
    </source>
</evidence>
<evidence type="ECO:0000256" key="1">
    <source>
        <dbReference type="ARBA" id="ARBA00004651"/>
    </source>
</evidence>
<keyword evidence="8" id="KW-1185">Reference proteome</keyword>
<evidence type="ECO:0000256" key="6">
    <source>
        <dbReference type="SAM" id="Phobius"/>
    </source>
</evidence>
<keyword evidence="2" id="KW-1003">Cell membrane</keyword>
<evidence type="ECO:0000256" key="4">
    <source>
        <dbReference type="ARBA" id="ARBA00022989"/>
    </source>
</evidence>
<gene>
    <name evidence="7" type="primary">livM</name>
    <name evidence="7" type="ORF">GCM10010994_40240</name>
</gene>
<dbReference type="GO" id="GO:0015658">
    <property type="term" value="F:branched-chain amino acid transmembrane transporter activity"/>
    <property type="evidence" value="ECO:0007669"/>
    <property type="project" value="InterPro"/>
</dbReference>
<name>A0A916XKE7_9HYPH</name>
<dbReference type="GO" id="GO:0005886">
    <property type="term" value="C:plasma membrane"/>
    <property type="evidence" value="ECO:0007669"/>
    <property type="project" value="UniProtKB-SubCell"/>
</dbReference>
<keyword evidence="5 6" id="KW-0472">Membrane</keyword>
<dbReference type="Proteomes" id="UP000637002">
    <property type="component" value="Unassembled WGS sequence"/>
</dbReference>
<evidence type="ECO:0000256" key="2">
    <source>
        <dbReference type="ARBA" id="ARBA00022475"/>
    </source>
</evidence>
<feature type="transmembrane region" description="Helical" evidence="6">
    <location>
        <begin position="166"/>
        <end position="186"/>
    </location>
</feature>
<protein>
    <submittedName>
        <fullName evidence="7">Branched-chain amino acid ABC transporter permease</fullName>
    </submittedName>
</protein>
<feature type="transmembrane region" description="Helical" evidence="6">
    <location>
        <begin position="12"/>
        <end position="31"/>
    </location>
</feature>
<dbReference type="PANTHER" id="PTHR30482">
    <property type="entry name" value="HIGH-AFFINITY BRANCHED-CHAIN AMINO ACID TRANSPORT SYSTEM PERMEASE"/>
    <property type="match status" value="1"/>
</dbReference>
<dbReference type="AlphaFoldDB" id="A0A916XKE7"/>
<dbReference type="InterPro" id="IPR001851">
    <property type="entry name" value="ABC_transp_permease"/>
</dbReference>
<sequence>MARSFLARRYRSDLMGVALLAVAVVIGGSTIVKSYHLTMLIYSGIYAIAALGMFVLFGIAGQISIGQAAFFGVGAYASALAATHAGIPPVLAVAGSTAMAAAFGWLVSRPLLRLTTNYLAMATLAFGVICFILFAQLRSLTGGIDPGIVATPGFSVAGFDLSSARAMFFVVGAALCGTILLVLNLVHSRVGRALRALKGSEVATAGLGIDVVRYKVAAFTLAAGLAGLAGALFAYFQSAFNASVFSVGLSIELLLMVIVGSVSSPWGALFGALFVTILPTFLEDFEQYKLLIYGVILTVVMIYMPDGFGSTVVQLGRRLTRRTATP</sequence>
<accession>A0A916XKE7</accession>
<keyword evidence="3 6" id="KW-0812">Transmembrane</keyword>
<comment type="subcellular location">
    <subcellularLocation>
        <location evidence="1">Cell membrane</location>
        <topology evidence="1">Multi-pass membrane protein</topology>
    </subcellularLocation>
</comment>
<comment type="caution">
    <text evidence="7">The sequence shown here is derived from an EMBL/GenBank/DDBJ whole genome shotgun (WGS) entry which is preliminary data.</text>
</comment>
<evidence type="ECO:0000256" key="5">
    <source>
        <dbReference type="ARBA" id="ARBA00023136"/>
    </source>
</evidence>
<organism evidence="7 8">
    <name type="scientific">Chelatococcus reniformis</name>
    <dbReference type="NCBI Taxonomy" id="1494448"/>
    <lineage>
        <taxon>Bacteria</taxon>
        <taxon>Pseudomonadati</taxon>
        <taxon>Pseudomonadota</taxon>
        <taxon>Alphaproteobacteria</taxon>
        <taxon>Hyphomicrobiales</taxon>
        <taxon>Chelatococcaceae</taxon>
        <taxon>Chelatococcus</taxon>
    </lineage>
</organism>
<dbReference type="InterPro" id="IPR043428">
    <property type="entry name" value="LivM-like"/>
</dbReference>
<dbReference type="PANTHER" id="PTHR30482:SF18">
    <property type="entry name" value="BRANCHED AMINO ACID TRANSPORT SYSTEM PERMEASE"/>
    <property type="match status" value="1"/>
</dbReference>
<feature type="transmembrane region" description="Helical" evidence="6">
    <location>
        <begin position="216"/>
        <end position="236"/>
    </location>
</feature>
<evidence type="ECO:0000256" key="3">
    <source>
        <dbReference type="ARBA" id="ARBA00022692"/>
    </source>
</evidence>
<feature type="transmembrane region" description="Helical" evidence="6">
    <location>
        <begin position="37"/>
        <end position="57"/>
    </location>
</feature>
<evidence type="ECO:0000313" key="7">
    <source>
        <dbReference type="EMBL" id="GGC77887.1"/>
    </source>
</evidence>
<dbReference type="Pfam" id="PF02653">
    <property type="entry name" value="BPD_transp_2"/>
    <property type="match status" value="1"/>
</dbReference>
<proteinExistence type="predicted"/>
<feature type="transmembrane region" description="Helical" evidence="6">
    <location>
        <begin position="87"/>
        <end position="106"/>
    </location>
</feature>
<dbReference type="CDD" id="cd06581">
    <property type="entry name" value="TM_PBP1_LivM_like"/>
    <property type="match status" value="1"/>
</dbReference>
<feature type="transmembrane region" description="Helical" evidence="6">
    <location>
        <begin position="288"/>
        <end position="313"/>
    </location>
</feature>